<dbReference type="Pfam" id="PF00933">
    <property type="entry name" value="Glyco_hydro_3"/>
    <property type="match status" value="1"/>
</dbReference>
<evidence type="ECO:0000256" key="6">
    <source>
        <dbReference type="ARBA" id="ARBA00023180"/>
    </source>
</evidence>
<dbReference type="CDD" id="cd10938">
    <property type="entry name" value="CE4_HpPgdA_like"/>
    <property type="match status" value="1"/>
</dbReference>
<sequence length="1209" mass="133514">MGKKRVLVGYGIDVDAVANWINTCDGSPQNPTNVSRGIYGATVGIDRLLKLYEKYNIKATFFTPAHSIESFPHQLAKVRNAGHEIGLHGYTHEYVSQLSADEQQKVLTRSIDVLTKFCGKRPIGYTAPSWSTSRELISQLEAEGILYDHSFMHHDVQPFWAPDNSQTWVETNMIKSADAWMTPMSRVKPSNVVEIPDNWHLDDWPPLQPIPGRAGAQGFVDTHTVEKLWLEQFDFAYREYDTFIFPMSIHPQVSGKPQVILMHERIIEYINKHQGVEWMPLGEMAKEFAEGRLPGVEVEGGAAVGSIVANEVLAKVVLCPFVMPRLNTLSATLLYLLLQLQPSIQSTPLTRPWLNQSLATEHRLQLLLSHLTTSQKLAMVQGDTELEDNGTGVNACIGHITGNTTLGIPSICMGDGPAGVGNSLNNVTTFPAPVVGASSWNTSLQYAYGQALAQEHMAKGRNVVLSPTINLLRRVPARPPRTTLVPSNPNILATRSPLWARAAETFSEDPHLTSRLAVAQTLGIQSQGALACPKHFAAYNQDTNRFGLDPEWQAVNIKVDERTLRELYLPAFQAAVQEAHAAAVMCSYNRLDGFYACENEWLLNQTLRREWGFQGFVLADWYFSTRSTVPAVMAGLDISMPGGSLEAEYGFPAYYGELLAEAIRDGRVPAERLEDMVARLWRYMFELGMVDELVTGSAEAVARTREHLELAQEMAEQGSVLLKNERAVLPLSRGKYGRIAVFGVDGTERSQVSENHGGFVIDETMVVQAPLDAIRRRGARENISVSYSEMYPGTGQFPTIPGSMFAEGRVKATYWTTTNFSGPINQTAFVSNITSATYPAELWAAWPQVFSCRYEGIFQPNTSGIYHFSIVGQGDAVLYLDDRVIANMSKANFANTVQGIASLTAGKDVRLRLDYSMGYSLSTGAYGVTLGVDVGNSKRHEDALALAEKSDVSIIFASDRFSEGADNNLGLSLPGEQDALIAEIATRSKKTIVILNTNSAVLMPWLNQVDAVMQSWYGGQQIGLALERLLFGDISPSGKLPLTFPRKLEDTIRITSDLEVEYEEGLYVGYRRFDGLEIEPLFPFGHGLTYTSFELGELRVWVEEGNSTSSGRVVCSVKLSNTGETAAAEVVQLYVSYPDDADEPPKLLKGFSRVALDAGESAPVELPVKLDDLRIWSRQLQDWTLVPGLYEFLVGFSTGDIRSSVRIVR</sequence>
<keyword evidence="13" id="KW-1185">Reference proteome</keyword>
<dbReference type="Pfam" id="PF07691">
    <property type="entry name" value="PA14"/>
    <property type="match status" value="1"/>
</dbReference>
<evidence type="ECO:0000256" key="8">
    <source>
        <dbReference type="ARBA" id="ARBA00023295"/>
    </source>
</evidence>
<dbReference type="Gene3D" id="3.20.20.370">
    <property type="entry name" value="Glycoside hydrolase/deacetylase"/>
    <property type="match status" value="1"/>
</dbReference>
<dbReference type="SUPFAM" id="SSF51445">
    <property type="entry name" value="(Trans)glycosidases"/>
    <property type="match status" value="1"/>
</dbReference>
<dbReference type="PANTHER" id="PTHR42715">
    <property type="entry name" value="BETA-GLUCOSIDASE"/>
    <property type="match status" value="1"/>
</dbReference>
<dbReference type="InterPro" id="IPR002772">
    <property type="entry name" value="Glyco_hydro_3_C"/>
</dbReference>
<proteinExistence type="inferred from homology"/>
<dbReference type="PANTHER" id="PTHR42715:SF10">
    <property type="entry name" value="BETA-GLUCOSIDASE"/>
    <property type="match status" value="1"/>
</dbReference>
<keyword evidence="5 12" id="KW-0378">Hydrolase</keyword>
<dbReference type="InterPro" id="IPR017853">
    <property type="entry name" value="GH"/>
</dbReference>
<evidence type="ECO:0000256" key="1">
    <source>
        <dbReference type="ARBA" id="ARBA00000448"/>
    </source>
</evidence>
<dbReference type="InterPro" id="IPR002509">
    <property type="entry name" value="NODB_dom"/>
</dbReference>
<evidence type="ECO:0000256" key="9">
    <source>
        <dbReference type="ARBA" id="ARBA00023326"/>
    </source>
</evidence>
<dbReference type="Gene3D" id="3.40.50.1700">
    <property type="entry name" value="Glycoside hydrolase family 3 C-terminal domain"/>
    <property type="match status" value="2"/>
</dbReference>
<dbReference type="EMBL" id="RIBY02002356">
    <property type="protein sequence ID" value="KAH9818208.1"/>
    <property type="molecule type" value="Genomic_DNA"/>
</dbReference>
<dbReference type="Pfam" id="PF01522">
    <property type="entry name" value="Polysacc_deac_1"/>
    <property type="match status" value="1"/>
</dbReference>
<feature type="domain" description="PA14" evidence="11">
    <location>
        <begin position="805"/>
        <end position="946"/>
    </location>
</feature>
<reference evidence="12 13" key="1">
    <citation type="journal article" date="2018" name="IMA Fungus">
        <title>IMA Genome-F 10: Nine draft genome sequences of Claviceps purpurea s.lat., including C. arundinis, C. humidiphila, and C. cf. spartinae, pseudomolecules for the pitch canker pathogen Fusarium circinatum, draft genome of Davidsoniella eucalypti, Grosmannia galeiformis, Quambalaria eucalypti, and Teratosphaeria destructans.</title>
        <authorList>
            <person name="Wingfield B.D."/>
            <person name="Liu M."/>
            <person name="Nguyen H.D."/>
            <person name="Lane F.A."/>
            <person name="Morgan S.W."/>
            <person name="De Vos L."/>
            <person name="Wilken P.M."/>
            <person name="Duong T.A."/>
            <person name="Aylward J."/>
            <person name="Coetzee M.P."/>
            <person name="Dadej K."/>
            <person name="De Beer Z.W."/>
            <person name="Findlay W."/>
            <person name="Havenga M."/>
            <person name="Kolarik M."/>
            <person name="Menzies J.G."/>
            <person name="Naidoo K."/>
            <person name="Pochopski O."/>
            <person name="Shoukouhi P."/>
            <person name="Santana Q.C."/>
            <person name="Seifert K.A."/>
            <person name="Soal N."/>
            <person name="Steenkamp E.T."/>
            <person name="Tatham C.T."/>
            <person name="van der Nest M.A."/>
            <person name="Wingfield M.J."/>
        </authorList>
    </citation>
    <scope>NUCLEOTIDE SEQUENCE [LARGE SCALE GENOMIC DNA]</scope>
    <source>
        <strain evidence="12">CMW44962</strain>
    </source>
</reference>
<comment type="pathway">
    <text evidence="2">Glycan metabolism; cellulose degradation.</text>
</comment>
<keyword evidence="7" id="KW-0119">Carbohydrate metabolism</keyword>
<dbReference type="SMART" id="SM01217">
    <property type="entry name" value="Fn3_like"/>
    <property type="match status" value="1"/>
</dbReference>
<comment type="caution">
    <text evidence="12">The sequence shown here is derived from an EMBL/GenBank/DDBJ whole genome shotgun (WGS) entry which is preliminary data.</text>
</comment>
<dbReference type="GO" id="GO:0008422">
    <property type="term" value="F:beta-glucosidase activity"/>
    <property type="evidence" value="ECO:0007669"/>
    <property type="project" value="UniProtKB-EC"/>
</dbReference>
<dbReference type="PROSITE" id="PS51820">
    <property type="entry name" value="PA14"/>
    <property type="match status" value="1"/>
</dbReference>
<dbReference type="InterPro" id="IPR026891">
    <property type="entry name" value="Fn3-like"/>
</dbReference>
<reference evidence="12 13" key="2">
    <citation type="journal article" date="2021" name="Curr. Genet.">
        <title>Genetic response to nitrogen starvation in the aggressive Eucalyptus foliar pathogen Teratosphaeria destructans.</title>
        <authorList>
            <person name="Havenga M."/>
            <person name="Wingfield B.D."/>
            <person name="Wingfield M.J."/>
            <person name="Dreyer L.L."/>
            <person name="Roets F."/>
            <person name="Aylward J."/>
        </authorList>
    </citation>
    <scope>NUCLEOTIDE SEQUENCE [LARGE SCALE GENOMIC DNA]</scope>
    <source>
        <strain evidence="12">CMW44962</strain>
    </source>
</reference>
<dbReference type="SUPFAM" id="SSF52279">
    <property type="entry name" value="Beta-D-glucan exohydrolase, C-terminal domain"/>
    <property type="match status" value="1"/>
</dbReference>
<evidence type="ECO:0000256" key="5">
    <source>
        <dbReference type="ARBA" id="ARBA00022801"/>
    </source>
</evidence>
<dbReference type="InterPro" id="IPR013783">
    <property type="entry name" value="Ig-like_fold"/>
</dbReference>
<gene>
    <name evidence="12" type="ORF">Tdes44962_MAKER05402</name>
</gene>
<dbReference type="InterPro" id="IPR036962">
    <property type="entry name" value="Glyco_hydro_3_N_sf"/>
</dbReference>
<comment type="catalytic activity">
    <reaction evidence="1">
        <text>Hydrolysis of terminal, non-reducing beta-D-glucosyl residues with release of beta-D-glucose.</text>
        <dbReference type="EC" id="3.2.1.21"/>
    </reaction>
</comment>
<protein>
    <recommendedName>
        <fullName evidence="4">beta-glucosidase</fullName>
        <ecNumber evidence="4">3.2.1.21</ecNumber>
    </recommendedName>
</protein>
<dbReference type="Pfam" id="PF14310">
    <property type="entry name" value="Fn3-like"/>
    <property type="match status" value="1"/>
</dbReference>
<evidence type="ECO:0000259" key="11">
    <source>
        <dbReference type="PROSITE" id="PS51820"/>
    </source>
</evidence>
<evidence type="ECO:0000313" key="12">
    <source>
        <dbReference type="EMBL" id="KAH9818208.1"/>
    </source>
</evidence>
<dbReference type="GO" id="GO:0016810">
    <property type="term" value="F:hydrolase activity, acting on carbon-nitrogen (but not peptide) bonds"/>
    <property type="evidence" value="ECO:0007669"/>
    <property type="project" value="InterPro"/>
</dbReference>
<dbReference type="Gene3D" id="3.20.20.300">
    <property type="entry name" value="Glycoside hydrolase, family 3, N-terminal domain"/>
    <property type="match status" value="1"/>
</dbReference>
<accession>A0A9W7VZ65</accession>
<feature type="domain" description="NodB homology" evidence="10">
    <location>
        <begin position="31"/>
        <end position="236"/>
    </location>
</feature>
<dbReference type="Proteomes" id="UP001138500">
    <property type="component" value="Unassembled WGS sequence"/>
</dbReference>
<dbReference type="OrthoDB" id="47059at2759"/>
<keyword evidence="6" id="KW-0325">Glycoprotein</keyword>
<dbReference type="EC" id="3.2.1.21" evidence="4"/>
<dbReference type="InterPro" id="IPR001764">
    <property type="entry name" value="Glyco_hydro_3_N"/>
</dbReference>
<dbReference type="InterPro" id="IPR037950">
    <property type="entry name" value="PgdA-like"/>
</dbReference>
<dbReference type="Gene3D" id="2.60.40.10">
    <property type="entry name" value="Immunoglobulins"/>
    <property type="match status" value="1"/>
</dbReference>
<dbReference type="PROSITE" id="PS51677">
    <property type="entry name" value="NODB"/>
    <property type="match status" value="1"/>
</dbReference>
<evidence type="ECO:0000313" key="13">
    <source>
        <dbReference type="Proteomes" id="UP001138500"/>
    </source>
</evidence>
<evidence type="ECO:0000256" key="4">
    <source>
        <dbReference type="ARBA" id="ARBA00012744"/>
    </source>
</evidence>
<dbReference type="PRINTS" id="PR00133">
    <property type="entry name" value="GLHYDRLASE3"/>
</dbReference>
<evidence type="ECO:0000259" key="10">
    <source>
        <dbReference type="PROSITE" id="PS51677"/>
    </source>
</evidence>
<dbReference type="InterPro" id="IPR036881">
    <property type="entry name" value="Glyco_hydro_3_C_sf"/>
</dbReference>
<dbReference type="InterPro" id="IPR050288">
    <property type="entry name" value="Cellulose_deg_GH3"/>
</dbReference>
<dbReference type="InterPro" id="IPR011330">
    <property type="entry name" value="Glyco_hydro/deAcase_b/a-brl"/>
</dbReference>
<evidence type="ECO:0000256" key="7">
    <source>
        <dbReference type="ARBA" id="ARBA00023277"/>
    </source>
</evidence>
<keyword evidence="8" id="KW-0326">Glycosidase</keyword>
<dbReference type="SUPFAM" id="SSF56988">
    <property type="entry name" value="Anthrax protective antigen"/>
    <property type="match status" value="1"/>
</dbReference>
<name>A0A9W7VZ65_9PEZI</name>
<dbReference type="Pfam" id="PF01915">
    <property type="entry name" value="Glyco_hydro_3_C"/>
    <property type="match status" value="1"/>
</dbReference>
<evidence type="ECO:0000256" key="3">
    <source>
        <dbReference type="ARBA" id="ARBA00005336"/>
    </source>
</evidence>
<dbReference type="AlphaFoldDB" id="A0A9W7VZ65"/>
<dbReference type="InterPro" id="IPR037524">
    <property type="entry name" value="PA14/GLEYA"/>
</dbReference>
<dbReference type="InterPro" id="IPR011658">
    <property type="entry name" value="PA14_dom"/>
</dbReference>
<evidence type="ECO:0000256" key="2">
    <source>
        <dbReference type="ARBA" id="ARBA00004987"/>
    </source>
</evidence>
<dbReference type="GO" id="GO:0000272">
    <property type="term" value="P:polysaccharide catabolic process"/>
    <property type="evidence" value="ECO:0007669"/>
    <property type="project" value="UniProtKB-KW"/>
</dbReference>
<keyword evidence="9" id="KW-0624">Polysaccharide degradation</keyword>
<organism evidence="12 13">
    <name type="scientific">Teratosphaeria destructans</name>
    <dbReference type="NCBI Taxonomy" id="418781"/>
    <lineage>
        <taxon>Eukaryota</taxon>
        <taxon>Fungi</taxon>
        <taxon>Dikarya</taxon>
        <taxon>Ascomycota</taxon>
        <taxon>Pezizomycotina</taxon>
        <taxon>Dothideomycetes</taxon>
        <taxon>Dothideomycetidae</taxon>
        <taxon>Mycosphaerellales</taxon>
        <taxon>Teratosphaeriaceae</taxon>
        <taxon>Teratosphaeria</taxon>
    </lineage>
</organism>
<dbReference type="SUPFAM" id="SSF88713">
    <property type="entry name" value="Glycoside hydrolase/deacetylase"/>
    <property type="match status" value="1"/>
</dbReference>
<comment type="similarity">
    <text evidence="3">Belongs to the glycosyl hydrolase 3 family.</text>
</comment>